<dbReference type="Pfam" id="PF02055">
    <property type="entry name" value="Glyco_hydro_30"/>
    <property type="match status" value="1"/>
</dbReference>
<protein>
    <recommendedName>
        <fullName evidence="7">Glycosyl hydrolase family 30 TIM-barrel domain-containing protein</fullName>
    </recommendedName>
</protein>
<accession>A0A1L7WUH7</accession>
<proteinExistence type="inferred from homology"/>
<dbReference type="OrthoDB" id="2012278at2759"/>
<keyword evidence="2 6" id="KW-0732">Signal</keyword>
<reference evidence="8 9" key="1">
    <citation type="submission" date="2016-03" db="EMBL/GenBank/DDBJ databases">
        <authorList>
            <person name="Ploux O."/>
        </authorList>
    </citation>
    <scope>NUCLEOTIDE SEQUENCE [LARGE SCALE GENOMIC DNA]</scope>
    <source>
        <strain evidence="8 9">UAMH 11012</strain>
    </source>
</reference>
<evidence type="ECO:0000256" key="3">
    <source>
        <dbReference type="ARBA" id="ARBA00022801"/>
    </source>
</evidence>
<evidence type="ECO:0000313" key="9">
    <source>
        <dbReference type="Proteomes" id="UP000184330"/>
    </source>
</evidence>
<dbReference type="InterPro" id="IPR001139">
    <property type="entry name" value="Glyco_hydro_30"/>
</dbReference>
<organism evidence="8 9">
    <name type="scientific">Phialocephala subalpina</name>
    <dbReference type="NCBI Taxonomy" id="576137"/>
    <lineage>
        <taxon>Eukaryota</taxon>
        <taxon>Fungi</taxon>
        <taxon>Dikarya</taxon>
        <taxon>Ascomycota</taxon>
        <taxon>Pezizomycotina</taxon>
        <taxon>Leotiomycetes</taxon>
        <taxon>Helotiales</taxon>
        <taxon>Mollisiaceae</taxon>
        <taxon>Phialocephala</taxon>
        <taxon>Phialocephala fortinii species complex</taxon>
    </lineage>
</organism>
<keyword evidence="3 4" id="KW-0378">Hydrolase</keyword>
<gene>
    <name evidence="8" type="ORF">PAC_06322</name>
</gene>
<feature type="domain" description="Glycosyl hydrolase family 30 TIM-barrel" evidence="7">
    <location>
        <begin position="123"/>
        <end position="232"/>
    </location>
</feature>
<dbReference type="InterPro" id="IPR033453">
    <property type="entry name" value="Glyco_hydro_30_TIM-barrel"/>
</dbReference>
<dbReference type="Gene3D" id="3.20.20.80">
    <property type="entry name" value="Glycosidases"/>
    <property type="match status" value="1"/>
</dbReference>
<dbReference type="STRING" id="576137.A0A1L7WUH7"/>
<evidence type="ECO:0000256" key="2">
    <source>
        <dbReference type="ARBA" id="ARBA00022729"/>
    </source>
</evidence>
<feature type="compositionally biased region" description="Polar residues" evidence="5">
    <location>
        <begin position="279"/>
        <end position="293"/>
    </location>
</feature>
<dbReference type="GO" id="GO:0006680">
    <property type="term" value="P:glucosylceramide catabolic process"/>
    <property type="evidence" value="ECO:0007669"/>
    <property type="project" value="TreeGrafter"/>
</dbReference>
<comment type="similarity">
    <text evidence="1 4">Belongs to the glycosyl hydrolase 30 family.</text>
</comment>
<dbReference type="SUPFAM" id="SSF51445">
    <property type="entry name" value="(Trans)glycosidases"/>
    <property type="match status" value="1"/>
</dbReference>
<dbReference type="AlphaFoldDB" id="A0A1L7WUH7"/>
<feature type="signal peptide" evidence="6">
    <location>
        <begin position="1"/>
        <end position="17"/>
    </location>
</feature>
<evidence type="ECO:0000256" key="5">
    <source>
        <dbReference type="SAM" id="MobiDB-lite"/>
    </source>
</evidence>
<dbReference type="PANTHER" id="PTHR11069">
    <property type="entry name" value="GLUCOSYLCERAMIDASE"/>
    <property type="match status" value="1"/>
</dbReference>
<evidence type="ECO:0000256" key="4">
    <source>
        <dbReference type="RuleBase" id="RU361188"/>
    </source>
</evidence>
<keyword evidence="9" id="KW-1185">Reference proteome</keyword>
<evidence type="ECO:0000313" key="8">
    <source>
        <dbReference type="EMBL" id="CZR56434.1"/>
    </source>
</evidence>
<dbReference type="EMBL" id="FJOG01000008">
    <property type="protein sequence ID" value="CZR56434.1"/>
    <property type="molecule type" value="Genomic_DNA"/>
</dbReference>
<evidence type="ECO:0000256" key="6">
    <source>
        <dbReference type="SAM" id="SignalP"/>
    </source>
</evidence>
<dbReference type="InterPro" id="IPR013780">
    <property type="entry name" value="Glyco_hydro_b"/>
</dbReference>
<sequence length="428" mass="46872">MLLIILLLTCSFSSTKRHRPTRTPPPPPALPVVSITVNAHQKYQTIEGFGISEDFRRAHGIHKHPNSSHILDLLFSDTLGAGLTILRNGIGCYPSNPHHPPLPPPPATYTFSNDSSQIWLSLAAQNYSVNTFYASALSAPWYMKTNANDLDGGCLCCVTGTSCSTGDWRLHFANYLIQYLISYQKAGINISHLGFQNEPNISPSYAGMRSYGSQAVDFLKILVPALKSSGFGNMKVVGQSPNPPSQKSNPRKENNYSTSTPHTDIPRLQQHHSTPRYQSFTSLWDSGSQNTDPDSGEVTINEGTEADGLLYGIEEVVGLCVFWEVCEVRVRSVYVDSSSFWDSIGVSAFESKEVGRSGIKGITVQVLNIEFRNVTVSMLVNGAREGGVVLLVLTNEALDLQASEYLAMREGLLNATVPARSMMSFVFT</sequence>
<keyword evidence="4" id="KW-0326">Glycosidase</keyword>
<dbReference type="GO" id="GO:0004348">
    <property type="term" value="F:glucosylceramidase activity"/>
    <property type="evidence" value="ECO:0007669"/>
    <property type="project" value="InterPro"/>
</dbReference>
<dbReference type="Proteomes" id="UP000184330">
    <property type="component" value="Unassembled WGS sequence"/>
</dbReference>
<feature type="chain" id="PRO_5013199673" description="Glycosyl hydrolase family 30 TIM-barrel domain-containing protein" evidence="6">
    <location>
        <begin position="18"/>
        <end position="428"/>
    </location>
</feature>
<dbReference type="PANTHER" id="PTHR11069:SF23">
    <property type="entry name" value="LYSOSOMAL ACID GLUCOSYLCERAMIDASE"/>
    <property type="match status" value="1"/>
</dbReference>
<evidence type="ECO:0000256" key="1">
    <source>
        <dbReference type="ARBA" id="ARBA00005382"/>
    </source>
</evidence>
<feature type="region of interest" description="Disordered" evidence="5">
    <location>
        <begin position="279"/>
        <end position="298"/>
    </location>
</feature>
<dbReference type="InterPro" id="IPR017853">
    <property type="entry name" value="GH"/>
</dbReference>
<evidence type="ECO:0000259" key="7">
    <source>
        <dbReference type="Pfam" id="PF02055"/>
    </source>
</evidence>
<dbReference type="Gene3D" id="2.60.40.1180">
    <property type="entry name" value="Golgi alpha-mannosidase II"/>
    <property type="match status" value="1"/>
</dbReference>
<name>A0A1L7WUH7_9HELO</name>
<feature type="region of interest" description="Disordered" evidence="5">
    <location>
        <begin position="234"/>
        <end position="272"/>
    </location>
</feature>
<dbReference type="GO" id="GO:0016020">
    <property type="term" value="C:membrane"/>
    <property type="evidence" value="ECO:0007669"/>
    <property type="project" value="GOC"/>
</dbReference>